<dbReference type="SUPFAM" id="SSF89372">
    <property type="entry name" value="Fucose-specific lectin"/>
    <property type="match status" value="2"/>
</dbReference>
<dbReference type="Pfam" id="PF26607">
    <property type="entry name" value="DUF8189"/>
    <property type="match status" value="1"/>
</dbReference>
<dbReference type="Proteomes" id="UP000758603">
    <property type="component" value="Unassembled WGS sequence"/>
</dbReference>
<name>A0A9P8RP63_9PEZI</name>
<dbReference type="RefSeq" id="XP_045953280.1">
    <property type="nucleotide sequence ID" value="XM_046106035.1"/>
</dbReference>
<feature type="region of interest" description="Disordered" evidence="1">
    <location>
        <begin position="1"/>
        <end position="50"/>
    </location>
</feature>
<evidence type="ECO:0000256" key="1">
    <source>
        <dbReference type="SAM" id="MobiDB-lite"/>
    </source>
</evidence>
<gene>
    <name evidence="4" type="ORF">BKA67DRAFT_650005</name>
</gene>
<proteinExistence type="predicted"/>
<evidence type="ECO:0000259" key="3">
    <source>
        <dbReference type="Pfam" id="PF26607"/>
    </source>
</evidence>
<feature type="domain" description="PLL-like beta propeller" evidence="3">
    <location>
        <begin position="96"/>
        <end position="411"/>
    </location>
</feature>
<dbReference type="OrthoDB" id="20872at2759"/>
<evidence type="ECO:0000256" key="2">
    <source>
        <dbReference type="SAM" id="Phobius"/>
    </source>
</evidence>
<keyword evidence="2" id="KW-0472">Membrane</keyword>
<dbReference type="GeneID" id="70134926"/>
<evidence type="ECO:0000313" key="5">
    <source>
        <dbReference type="Proteomes" id="UP000758603"/>
    </source>
</evidence>
<dbReference type="InterPro" id="IPR058502">
    <property type="entry name" value="PLL-like_beta-prop"/>
</dbReference>
<sequence length="449" mass="49340">MTNNETIPLVEQQHWSETRKTAWSSHDGPGPKQSVPRITTTEHEASPSHAKRAWYNRKRWKWALSALLLSVALLIGLTVHFLGRNAGNSGDQDIILPQILSSADFNGQIFLLAKGDDSRVWYTTRVNGTWTHKWNSTGPQGQCQPSSVVWGTPKRLSVFHTRDDNMVMTSSLQNGLWADWEVLGAQASSPVVPCLEMRNDVIHIWARERTNAKFIMHNYWQSSQDDWLTQSSSWEGGINSETAKGSRSMPAVVCRNSSTSNDVVIYDKEFGLGLHRQWNTTRNRWGAWGDLGGPYAGDPVLVSPSNDRVDFFGIEKTGRALVHRFWNESSGYSNPYDLGGAWASIPSVAVTGSSRLDVFALSVNGTVQHRALIGSTWSPDWSDLGVSATSAPLATLLKAQSPQIMLQVLGSEGDVLSSDWEVTDAGGLNCIVPLESIGGNLSSSTMTVT</sequence>
<keyword evidence="5" id="KW-1185">Reference proteome</keyword>
<dbReference type="EMBL" id="JAGPXC010000009">
    <property type="protein sequence ID" value="KAH6646766.1"/>
    <property type="molecule type" value="Genomic_DNA"/>
</dbReference>
<dbReference type="Gene3D" id="2.120.10.70">
    <property type="entry name" value="Fucose-specific lectin"/>
    <property type="match status" value="2"/>
</dbReference>
<reference evidence="4" key="1">
    <citation type="journal article" date="2021" name="Nat. Commun.">
        <title>Genetic determinants of endophytism in the Arabidopsis root mycobiome.</title>
        <authorList>
            <person name="Mesny F."/>
            <person name="Miyauchi S."/>
            <person name="Thiergart T."/>
            <person name="Pickel B."/>
            <person name="Atanasova L."/>
            <person name="Karlsson M."/>
            <person name="Huettel B."/>
            <person name="Barry K.W."/>
            <person name="Haridas S."/>
            <person name="Chen C."/>
            <person name="Bauer D."/>
            <person name="Andreopoulos W."/>
            <person name="Pangilinan J."/>
            <person name="LaButti K."/>
            <person name="Riley R."/>
            <person name="Lipzen A."/>
            <person name="Clum A."/>
            <person name="Drula E."/>
            <person name="Henrissat B."/>
            <person name="Kohler A."/>
            <person name="Grigoriev I.V."/>
            <person name="Martin F.M."/>
            <person name="Hacquard S."/>
        </authorList>
    </citation>
    <scope>NUCLEOTIDE SEQUENCE</scope>
    <source>
        <strain evidence="4">MPI-SDFR-AT-0073</strain>
    </source>
</reference>
<keyword evidence="2" id="KW-0812">Transmembrane</keyword>
<keyword evidence="2" id="KW-1133">Transmembrane helix</keyword>
<organism evidence="4 5">
    <name type="scientific">Truncatella angustata</name>
    <dbReference type="NCBI Taxonomy" id="152316"/>
    <lineage>
        <taxon>Eukaryota</taxon>
        <taxon>Fungi</taxon>
        <taxon>Dikarya</taxon>
        <taxon>Ascomycota</taxon>
        <taxon>Pezizomycotina</taxon>
        <taxon>Sordariomycetes</taxon>
        <taxon>Xylariomycetidae</taxon>
        <taxon>Amphisphaeriales</taxon>
        <taxon>Sporocadaceae</taxon>
        <taxon>Truncatella</taxon>
    </lineage>
</organism>
<feature type="transmembrane region" description="Helical" evidence="2">
    <location>
        <begin position="62"/>
        <end position="83"/>
    </location>
</feature>
<dbReference type="AlphaFoldDB" id="A0A9P8RP63"/>
<comment type="caution">
    <text evidence="4">The sequence shown here is derived from an EMBL/GenBank/DDBJ whole genome shotgun (WGS) entry which is preliminary data.</text>
</comment>
<evidence type="ECO:0000313" key="4">
    <source>
        <dbReference type="EMBL" id="KAH6646766.1"/>
    </source>
</evidence>
<protein>
    <recommendedName>
        <fullName evidence="3">PLL-like beta propeller domain-containing protein</fullName>
    </recommendedName>
</protein>
<accession>A0A9P8RP63</accession>